<sequence>MAAWNKEQADLLRRIALADGSFPIEECLGSALDALIEAGFVRLQGADRVALTDNGLARSRQLRRRKPF</sequence>
<organism evidence="1 2">
    <name type="scientific">Reyranella soli</name>
    <dbReference type="NCBI Taxonomy" id="1230389"/>
    <lineage>
        <taxon>Bacteria</taxon>
        <taxon>Pseudomonadati</taxon>
        <taxon>Pseudomonadota</taxon>
        <taxon>Alphaproteobacteria</taxon>
        <taxon>Hyphomicrobiales</taxon>
        <taxon>Reyranellaceae</taxon>
        <taxon>Reyranella</taxon>
    </lineage>
</organism>
<dbReference type="EMBL" id="BKAJ01000361">
    <property type="protein sequence ID" value="GEP62208.1"/>
    <property type="molecule type" value="Genomic_DNA"/>
</dbReference>
<evidence type="ECO:0000313" key="2">
    <source>
        <dbReference type="Proteomes" id="UP000321058"/>
    </source>
</evidence>
<evidence type="ECO:0000313" key="1">
    <source>
        <dbReference type="EMBL" id="GEP62208.1"/>
    </source>
</evidence>
<dbReference type="RefSeq" id="WP_147157476.1">
    <property type="nucleotide sequence ID" value="NZ_BKAJ01000361.1"/>
</dbReference>
<gene>
    <name evidence="1" type="ORF">RSO01_93740</name>
</gene>
<comment type="caution">
    <text evidence="1">The sequence shown here is derived from an EMBL/GenBank/DDBJ whole genome shotgun (WGS) entry which is preliminary data.</text>
</comment>
<dbReference type="Proteomes" id="UP000321058">
    <property type="component" value="Unassembled WGS sequence"/>
</dbReference>
<name>A0A512NTC8_9HYPH</name>
<accession>A0A512NTC8</accession>
<reference evidence="1 2" key="1">
    <citation type="submission" date="2019-07" db="EMBL/GenBank/DDBJ databases">
        <title>Whole genome shotgun sequence of Reyranella soli NBRC 108950.</title>
        <authorList>
            <person name="Hosoyama A."/>
            <person name="Uohara A."/>
            <person name="Ohji S."/>
            <person name="Ichikawa N."/>
        </authorList>
    </citation>
    <scope>NUCLEOTIDE SEQUENCE [LARGE SCALE GENOMIC DNA]</scope>
    <source>
        <strain evidence="1 2">NBRC 108950</strain>
    </source>
</reference>
<dbReference type="OrthoDB" id="5469761at2"/>
<proteinExistence type="predicted"/>
<keyword evidence="2" id="KW-1185">Reference proteome</keyword>
<dbReference type="AlphaFoldDB" id="A0A512NTC8"/>
<protein>
    <submittedName>
        <fullName evidence="1">Uncharacterized protein</fullName>
    </submittedName>
</protein>